<feature type="transmembrane region" description="Helical" evidence="1">
    <location>
        <begin position="88"/>
        <end position="107"/>
    </location>
</feature>
<keyword evidence="1" id="KW-0472">Membrane</keyword>
<evidence type="ECO:0000313" key="2">
    <source>
        <dbReference type="EMBL" id="SET50112.1"/>
    </source>
</evidence>
<keyword evidence="3" id="KW-1185">Reference proteome</keyword>
<feature type="transmembrane region" description="Helical" evidence="1">
    <location>
        <begin position="119"/>
        <end position="146"/>
    </location>
</feature>
<feature type="transmembrane region" description="Helical" evidence="1">
    <location>
        <begin position="28"/>
        <end position="48"/>
    </location>
</feature>
<evidence type="ECO:0000256" key="1">
    <source>
        <dbReference type="SAM" id="Phobius"/>
    </source>
</evidence>
<accession>A0A1I0EWV9</accession>
<proteinExistence type="predicted"/>
<protein>
    <submittedName>
        <fullName evidence="2">Inner membrane protein</fullName>
    </submittedName>
</protein>
<dbReference type="PANTHER" id="PTHR35531:SF1">
    <property type="entry name" value="INNER MEMBRANE PROTEIN YBCI-RELATED"/>
    <property type="match status" value="1"/>
</dbReference>
<dbReference type="STRING" id="82805.SAMN04487998_2033"/>
<feature type="transmembrane region" description="Helical" evidence="1">
    <location>
        <begin position="55"/>
        <end position="76"/>
    </location>
</feature>
<dbReference type="Proteomes" id="UP000198697">
    <property type="component" value="Unassembled WGS sequence"/>
</dbReference>
<name>A0A1I0EWV9_9BACT</name>
<keyword evidence="1" id="KW-0812">Transmembrane</keyword>
<sequence>MRPAYILYLIELAVTIRATDCSLCPISLLMASIVGHCVLGATLGKLLLPERRYWPYWLLAAACAFLPDADVVGFKLHVAYGSMWGHRGLSHSLLAAVVVATAAVLLVGGRTSAPPRGRLWLLLFLATASHGILDALTTGGLGVAFFSPFDAERHFFGFRPIAVSPIGVKNFLGEWGARVLRSELKWVVLPCALVLLGQAAVRRGVRAAWPSS</sequence>
<organism evidence="2 3">
    <name type="scientific">Hymenobacter actinosclerus</name>
    <dbReference type="NCBI Taxonomy" id="82805"/>
    <lineage>
        <taxon>Bacteria</taxon>
        <taxon>Pseudomonadati</taxon>
        <taxon>Bacteroidota</taxon>
        <taxon>Cytophagia</taxon>
        <taxon>Cytophagales</taxon>
        <taxon>Hymenobacteraceae</taxon>
        <taxon>Hymenobacter</taxon>
    </lineage>
</organism>
<dbReference type="Pfam" id="PF04307">
    <property type="entry name" value="YdjM"/>
    <property type="match status" value="1"/>
</dbReference>
<gene>
    <name evidence="2" type="ORF">SAMN04487998_2033</name>
</gene>
<dbReference type="AlphaFoldDB" id="A0A1I0EWV9"/>
<keyword evidence="1" id="KW-1133">Transmembrane helix</keyword>
<reference evidence="3" key="1">
    <citation type="submission" date="2016-10" db="EMBL/GenBank/DDBJ databases">
        <authorList>
            <person name="Varghese N."/>
            <person name="Submissions S."/>
        </authorList>
    </citation>
    <scope>NUCLEOTIDE SEQUENCE [LARGE SCALE GENOMIC DNA]</scope>
    <source>
        <strain evidence="3">DSM 15310</strain>
    </source>
</reference>
<dbReference type="EMBL" id="FOHS01000002">
    <property type="protein sequence ID" value="SET50112.1"/>
    <property type="molecule type" value="Genomic_DNA"/>
</dbReference>
<dbReference type="InterPro" id="IPR007404">
    <property type="entry name" value="YdjM-like"/>
</dbReference>
<evidence type="ECO:0000313" key="3">
    <source>
        <dbReference type="Proteomes" id="UP000198697"/>
    </source>
</evidence>
<dbReference type="PANTHER" id="PTHR35531">
    <property type="entry name" value="INNER MEMBRANE PROTEIN YBCI-RELATED"/>
    <property type="match status" value="1"/>
</dbReference>